<dbReference type="OrthoDB" id="532420at2759"/>
<dbReference type="InterPro" id="IPR002618">
    <property type="entry name" value="UDPGP_fam"/>
</dbReference>
<dbReference type="EC" id="2.7.7.23" evidence="3"/>
<accession>A0A137NY42</accession>
<keyword evidence="8" id="KW-1185">Reference proteome</keyword>
<dbReference type="InterPro" id="IPR029044">
    <property type="entry name" value="Nucleotide-diphossugar_trans"/>
</dbReference>
<dbReference type="SUPFAM" id="SSF53448">
    <property type="entry name" value="Nucleotide-diphospho-sugar transferases"/>
    <property type="match status" value="1"/>
</dbReference>
<dbReference type="Gene3D" id="3.90.550.10">
    <property type="entry name" value="Spore Coat Polysaccharide Biosynthesis Protein SpsA, Chain A"/>
    <property type="match status" value="1"/>
</dbReference>
<feature type="non-terminal residue" evidence="7">
    <location>
        <position position="365"/>
    </location>
</feature>
<evidence type="ECO:0000256" key="6">
    <source>
        <dbReference type="ARBA" id="ARBA00048493"/>
    </source>
</evidence>
<comment type="similarity">
    <text evidence="2">Belongs to the UDPGP type 1 family.</text>
</comment>
<dbReference type="GO" id="GO:0006048">
    <property type="term" value="P:UDP-N-acetylglucosamine biosynthetic process"/>
    <property type="evidence" value="ECO:0007669"/>
    <property type="project" value="TreeGrafter"/>
</dbReference>
<dbReference type="GO" id="GO:0003977">
    <property type="term" value="F:UDP-N-acetylglucosamine diphosphorylase activity"/>
    <property type="evidence" value="ECO:0007669"/>
    <property type="project" value="UniProtKB-EC"/>
</dbReference>
<dbReference type="AlphaFoldDB" id="A0A137NY42"/>
<evidence type="ECO:0000256" key="5">
    <source>
        <dbReference type="ARBA" id="ARBA00022695"/>
    </source>
</evidence>
<dbReference type="Proteomes" id="UP000070444">
    <property type="component" value="Unassembled WGS sequence"/>
</dbReference>
<proteinExistence type="inferred from homology"/>
<dbReference type="STRING" id="796925.A0A137NY42"/>
<dbReference type="OMA" id="EREXYIM"/>
<evidence type="ECO:0000256" key="2">
    <source>
        <dbReference type="ARBA" id="ARBA00010401"/>
    </source>
</evidence>
<dbReference type="Pfam" id="PF01704">
    <property type="entry name" value="UDPGP"/>
    <property type="match status" value="1"/>
</dbReference>
<gene>
    <name evidence="7" type="ORF">CONCODRAFT_10339</name>
</gene>
<dbReference type="PANTHER" id="PTHR11952">
    <property type="entry name" value="UDP- GLUCOSE PYROPHOSPHORYLASE"/>
    <property type="match status" value="1"/>
</dbReference>
<evidence type="ECO:0000256" key="3">
    <source>
        <dbReference type="ARBA" id="ARBA00012457"/>
    </source>
</evidence>
<organism evidence="7 8">
    <name type="scientific">Conidiobolus coronatus (strain ATCC 28846 / CBS 209.66 / NRRL 28638)</name>
    <name type="common">Delacroixia coronata</name>
    <dbReference type="NCBI Taxonomy" id="796925"/>
    <lineage>
        <taxon>Eukaryota</taxon>
        <taxon>Fungi</taxon>
        <taxon>Fungi incertae sedis</taxon>
        <taxon>Zoopagomycota</taxon>
        <taxon>Entomophthoromycotina</taxon>
        <taxon>Entomophthoromycetes</taxon>
        <taxon>Entomophthorales</taxon>
        <taxon>Ancylistaceae</taxon>
        <taxon>Conidiobolus</taxon>
    </lineage>
</organism>
<name>A0A137NY42_CONC2</name>
<keyword evidence="5" id="KW-0548">Nucleotidyltransferase</keyword>
<evidence type="ECO:0000313" key="7">
    <source>
        <dbReference type="EMBL" id="KXN67574.1"/>
    </source>
</evidence>
<dbReference type="EMBL" id="KQ964627">
    <property type="protein sequence ID" value="KXN67574.1"/>
    <property type="molecule type" value="Genomic_DNA"/>
</dbReference>
<reference evidence="7 8" key="1">
    <citation type="journal article" date="2015" name="Genome Biol. Evol.">
        <title>Phylogenomic analyses indicate that early fungi evolved digesting cell walls of algal ancestors of land plants.</title>
        <authorList>
            <person name="Chang Y."/>
            <person name="Wang S."/>
            <person name="Sekimoto S."/>
            <person name="Aerts A.L."/>
            <person name="Choi C."/>
            <person name="Clum A."/>
            <person name="LaButti K.M."/>
            <person name="Lindquist E.A."/>
            <person name="Yee Ngan C."/>
            <person name="Ohm R.A."/>
            <person name="Salamov A.A."/>
            <person name="Grigoriev I.V."/>
            <person name="Spatafora J.W."/>
            <person name="Berbee M.L."/>
        </authorList>
    </citation>
    <scope>NUCLEOTIDE SEQUENCE [LARGE SCALE GENOMIC DNA]</scope>
    <source>
        <strain evidence="7 8">NRRL 28638</strain>
    </source>
</reference>
<dbReference type="PANTHER" id="PTHR11952:SF2">
    <property type="entry name" value="LD24639P"/>
    <property type="match status" value="1"/>
</dbReference>
<keyword evidence="4 7" id="KW-0808">Transferase</keyword>
<comment type="pathway">
    <text evidence="1">Nucleotide-sugar biosynthesis; UDP-N-acetyl-alpha-D-glucosamine biosynthesis; UDP-N-acetyl-alpha-D-glucosamine from N-acetyl-alpha-D-glucosamine 1-phosphate: step 1/1.</text>
</comment>
<evidence type="ECO:0000313" key="8">
    <source>
        <dbReference type="Proteomes" id="UP000070444"/>
    </source>
</evidence>
<evidence type="ECO:0000256" key="1">
    <source>
        <dbReference type="ARBA" id="ARBA00005208"/>
    </source>
</evidence>
<evidence type="ECO:0000256" key="4">
    <source>
        <dbReference type="ARBA" id="ARBA00022679"/>
    </source>
</evidence>
<dbReference type="InterPro" id="IPR039741">
    <property type="entry name" value="UDP-sugar_pyrophosphorylase"/>
</dbReference>
<protein>
    <recommendedName>
        <fullName evidence="3">UDP-N-acetylglucosamine diphosphorylase</fullName>
        <ecNumber evidence="3">2.7.7.23</ecNumber>
    </recommendedName>
</protein>
<dbReference type="CDD" id="cd04193">
    <property type="entry name" value="UDPGlcNAc_PPase"/>
    <property type="match status" value="1"/>
</dbReference>
<sequence>MSTNIQELKNTFEKANQGHASLVEQLSQINPERLNLLFKNATSPESGNEHPIEPLTDSQFDSVLENNKDQVNKWENTGLEAIARGEVGAILLAGGQGTRLGSSDPKGCYDIGLPSHKSLFQIQAERIARLQHLAQIKYSRQINIPWYIMTSKPTSAPTQDFFKKNNFFGLDPKNVIFFNQGTLPCLSKDGKILLEDKSNITMAPDGHGGIYPALRLTGMLQDMEKRGIKYLYAYCVDNCLVKVCDPVFMGYCISKGSDFGAKVIPKSHPKEGLGVICNRGSKLTVIEYSELSDELAYKTNAKGRLSFNSGSICNHFYTLGFLNKMEQIEKSLKYHVAHKKVKCVDLNTDKVIKPSEPNGIKLESF</sequence>
<comment type="catalytic activity">
    <reaction evidence="6">
        <text>N-acetyl-alpha-D-glucosamine 1-phosphate + UTP + H(+) = UDP-N-acetyl-alpha-D-glucosamine + diphosphate</text>
        <dbReference type="Rhea" id="RHEA:13509"/>
        <dbReference type="ChEBI" id="CHEBI:15378"/>
        <dbReference type="ChEBI" id="CHEBI:33019"/>
        <dbReference type="ChEBI" id="CHEBI:46398"/>
        <dbReference type="ChEBI" id="CHEBI:57705"/>
        <dbReference type="ChEBI" id="CHEBI:57776"/>
        <dbReference type="EC" id="2.7.7.23"/>
    </reaction>
</comment>